<dbReference type="Proteomes" id="UP001162131">
    <property type="component" value="Unassembled WGS sequence"/>
</dbReference>
<dbReference type="PANTHER" id="PTHR42695">
    <property type="entry name" value="GLUTAMINE AMIDOTRANSFERASE YLR126C-RELATED"/>
    <property type="match status" value="1"/>
</dbReference>
<dbReference type="CDD" id="cd01741">
    <property type="entry name" value="GATase1_1"/>
    <property type="match status" value="1"/>
</dbReference>
<dbReference type="PANTHER" id="PTHR42695:SF5">
    <property type="entry name" value="GLUTAMINE AMIDOTRANSFERASE YLR126C-RELATED"/>
    <property type="match status" value="1"/>
</dbReference>
<dbReference type="AlphaFoldDB" id="A0AAU9K1Q0"/>
<accession>A0AAU9K1Q0</accession>
<dbReference type="InterPro" id="IPR044992">
    <property type="entry name" value="ChyE-like"/>
</dbReference>
<feature type="domain" description="Glutamine amidotransferase" evidence="1">
    <location>
        <begin position="189"/>
        <end position="328"/>
    </location>
</feature>
<name>A0AAU9K1Q0_9CILI</name>
<dbReference type="EMBL" id="CAJZBQ010000056">
    <property type="protein sequence ID" value="CAG9333486.1"/>
    <property type="molecule type" value="Genomic_DNA"/>
</dbReference>
<protein>
    <recommendedName>
        <fullName evidence="1">Glutamine amidotransferase domain-containing protein</fullName>
    </recommendedName>
</protein>
<reference evidence="2" key="1">
    <citation type="submission" date="2021-09" db="EMBL/GenBank/DDBJ databases">
        <authorList>
            <consortium name="AG Swart"/>
            <person name="Singh M."/>
            <person name="Singh A."/>
            <person name="Seah K."/>
            <person name="Emmerich C."/>
        </authorList>
    </citation>
    <scope>NUCLEOTIDE SEQUENCE</scope>
    <source>
        <strain evidence="2">ATCC30299</strain>
    </source>
</reference>
<dbReference type="GO" id="GO:0005829">
    <property type="term" value="C:cytosol"/>
    <property type="evidence" value="ECO:0007669"/>
    <property type="project" value="TreeGrafter"/>
</dbReference>
<gene>
    <name evidence="2" type="ORF">BSTOLATCC_MIC58297</name>
</gene>
<dbReference type="Pfam" id="PF00117">
    <property type="entry name" value="GATase"/>
    <property type="match status" value="1"/>
</dbReference>
<evidence type="ECO:0000313" key="2">
    <source>
        <dbReference type="EMBL" id="CAG9333486.1"/>
    </source>
</evidence>
<evidence type="ECO:0000259" key="1">
    <source>
        <dbReference type="Pfam" id="PF00117"/>
    </source>
</evidence>
<sequence>MLLDVIPYLVENNVIFTCEPIVYIINEWELGVQMAASRAITEWYGLKKYSQNEWDSLQAIWHDRTKLVMVHVTYFSYNISDSTIYIPIHSLPEGILALPSLVAYEEILISNYNLSQEYKFLEKALRNEEIHYPLPVIHNNPDYAVFHFFDEESNICGFVEAWSTSIFSQPFDRWQHYFVVSGQLPSKDALKTIKGIILLGGKFSANDQYNWLINLKSFLREINEDYPDIKVVGICLGAQIIAKTFGGTVEKMKNKYILGYETVFTTNEFRMRFENTREVYKIAENHGENAVRLPSGWERWGYSNSCPNEIFGVQGKWLCFQSHPNYAGKISEIFLVPWFTRGHQRISKEAEKIIFNQSAYRFHTNELLGLIKNFLMSYTVTI</sequence>
<organism evidence="2 3">
    <name type="scientific">Blepharisma stoltei</name>
    <dbReference type="NCBI Taxonomy" id="1481888"/>
    <lineage>
        <taxon>Eukaryota</taxon>
        <taxon>Sar</taxon>
        <taxon>Alveolata</taxon>
        <taxon>Ciliophora</taxon>
        <taxon>Postciliodesmatophora</taxon>
        <taxon>Heterotrichea</taxon>
        <taxon>Heterotrichida</taxon>
        <taxon>Blepharismidae</taxon>
        <taxon>Blepharisma</taxon>
    </lineage>
</organism>
<dbReference type="SUPFAM" id="SSF52317">
    <property type="entry name" value="Class I glutamine amidotransferase-like"/>
    <property type="match status" value="1"/>
</dbReference>
<evidence type="ECO:0000313" key="3">
    <source>
        <dbReference type="Proteomes" id="UP001162131"/>
    </source>
</evidence>
<dbReference type="InterPro" id="IPR017926">
    <property type="entry name" value="GATASE"/>
</dbReference>
<comment type="caution">
    <text evidence="2">The sequence shown here is derived from an EMBL/GenBank/DDBJ whole genome shotgun (WGS) entry which is preliminary data.</text>
</comment>
<proteinExistence type="predicted"/>
<dbReference type="PROSITE" id="PS51273">
    <property type="entry name" value="GATASE_TYPE_1"/>
    <property type="match status" value="1"/>
</dbReference>
<keyword evidence="3" id="KW-1185">Reference proteome</keyword>
<dbReference type="Gene3D" id="3.40.50.880">
    <property type="match status" value="1"/>
</dbReference>
<dbReference type="InterPro" id="IPR029062">
    <property type="entry name" value="Class_I_gatase-like"/>
</dbReference>